<comment type="caution">
    <text evidence="7">The sequence shown here is derived from an EMBL/GenBank/DDBJ whole genome shotgun (WGS) entry which is preliminary data.</text>
</comment>
<dbReference type="AlphaFoldDB" id="A0A218Z7Q6"/>
<dbReference type="EMBL" id="MZNU01000176">
    <property type="protein sequence ID" value="OWP03573.1"/>
    <property type="molecule type" value="Genomic_DNA"/>
</dbReference>
<evidence type="ECO:0000256" key="1">
    <source>
        <dbReference type="ARBA" id="ARBA00001966"/>
    </source>
</evidence>
<keyword evidence="4" id="KW-0411">Iron-sulfur</keyword>
<evidence type="ECO:0000256" key="3">
    <source>
        <dbReference type="ARBA" id="ARBA00011245"/>
    </source>
</evidence>
<evidence type="ECO:0000313" key="8">
    <source>
        <dbReference type="Proteomes" id="UP000242519"/>
    </source>
</evidence>
<dbReference type="GO" id="GO:0005634">
    <property type="term" value="C:nucleus"/>
    <property type="evidence" value="ECO:0007669"/>
    <property type="project" value="TreeGrafter"/>
</dbReference>
<comment type="cofactor">
    <cofactor evidence="1">
        <name>[4Fe-4S] cluster</name>
        <dbReference type="ChEBI" id="CHEBI:49883"/>
    </cofactor>
</comment>
<reference evidence="7 8" key="1">
    <citation type="submission" date="2017-04" db="EMBL/GenBank/DDBJ databases">
        <title>Draft genome sequence of Marssonina coronaria NL1: causal agent of apple blotch.</title>
        <authorList>
            <person name="Cheng Q."/>
        </authorList>
    </citation>
    <scope>NUCLEOTIDE SEQUENCE [LARGE SCALE GENOMIC DNA]</scope>
    <source>
        <strain evidence="7 8">NL1</strain>
    </source>
</reference>
<comment type="similarity">
    <text evidence="2">Belongs to the EXO5 family.</text>
</comment>
<evidence type="ECO:0000256" key="2">
    <source>
        <dbReference type="ARBA" id="ARBA00009797"/>
    </source>
</evidence>
<keyword evidence="6" id="KW-0378">Hydrolase</keyword>
<keyword evidence="4" id="KW-0408">Iron</keyword>
<protein>
    <recommendedName>
        <fullName evidence="9">Exonuclease V</fullName>
    </recommendedName>
</protein>
<dbReference type="Pfam" id="PF09810">
    <property type="entry name" value="Exo5"/>
    <property type="match status" value="1"/>
</dbReference>
<keyword evidence="5" id="KW-0540">Nuclease</keyword>
<organism evidence="7 8">
    <name type="scientific">Diplocarpon coronariae</name>
    <dbReference type="NCBI Taxonomy" id="2795749"/>
    <lineage>
        <taxon>Eukaryota</taxon>
        <taxon>Fungi</taxon>
        <taxon>Dikarya</taxon>
        <taxon>Ascomycota</taxon>
        <taxon>Pezizomycotina</taxon>
        <taxon>Leotiomycetes</taxon>
        <taxon>Helotiales</taxon>
        <taxon>Drepanopezizaceae</taxon>
        <taxon>Diplocarpon</taxon>
    </lineage>
</organism>
<dbReference type="GO" id="GO:0045145">
    <property type="term" value="F:single-stranded DNA 5'-3' DNA exonuclease activity"/>
    <property type="evidence" value="ECO:0007669"/>
    <property type="project" value="InterPro"/>
</dbReference>
<dbReference type="PANTHER" id="PTHR14464">
    <property type="entry name" value="EXONUCLEASE V"/>
    <property type="match status" value="1"/>
</dbReference>
<evidence type="ECO:0000256" key="6">
    <source>
        <dbReference type="ARBA" id="ARBA00022839"/>
    </source>
</evidence>
<evidence type="ECO:0000256" key="5">
    <source>
        <dbReference type="ARBA" id="ARBA00022722"/>
    </source>
</evidence>
<evidence type="ECO:0000313" key="7">
    <source>
        <dbReference type="EMBL" id="OWP03573.1"/>
    </source>
</evidence>
<keyword evidence="4" id="KW-0004">4Fe-4S</keyword>
<evidence type="ECO:0000256" key="4">
    <source>
        <dbReference type="ARBA" id="ARBA00022485"/>
    </source>
</evidence>
<keyword evidence="4" id="KW-0479">Metal-binding</keyword>
<dbReference type="OrthoDB" id="354769at2759"/>
<gene>
    <name evidence="7" type="ORF">B2J93_7591</name>
</gene>
<dbReference type="GO" id="GO:0036297">
    <property type="term" value="P:interstrand cross-link repair"/>
    <property type="evidence" value="ECO:0007669"/>
    <property type="project" value="TreeGrafter"/>
</dbReference>
<dbReference type="GO" id="GO:0051539">
    <property type="term" value="F:4 iron, 4 sulfur cluster binding"/>
    <property type="evidence" value="ECO:0007669"/>
    <property type="project" value="UniProtKB-KW"/>
</dbReference>
<proteinExistence type="inferred from homology"/>
<accession>A0A218Z7Q6</accession>
<name>A0A218Z7Q6_9HELO</name>
<sequence length="552" mass="62214">MLNSITCYRVPGSFATRDHRRQHSLFQLHQLSNPVGMGSPSNAELVQNIDTDTDYGSDFSPEEEQIVEGLLTGKHIEGNNPLVSEIEHHDPRQTLRLPHVNGTEQRSPLFQAARAAERVAEQIAEIVQGGEYKSLDWSDQYRHRAPETGNDGLAELPKEDLERPDLRSPLERFRTRPKKALSVSDLVAPAWCELQFWYILTKHGKKKRTPAMRGGTRVHKELENQVHTTVKVDVQTKEDAWAVRIWNVIQGLRTLRDTGQTRELEIWGIVDGQVVNGVIDELSYICPDIGLEASSKPPKKDLLPNQTTIADYFKTAGAKSLKKGTRSQRPTKTKKIYLCDVKTRGIRTLPSASALKPTRIQLMLYHRLLASLATNTVELSVLAARYSFDTNKLLSDEFITQIGNLNVGLVGAPTDRDSSLEPETTSSQESVTIVHAHNTLNLLWSLMIEEFRLTLPEGADSLGRVLKVEFRSRDDGEIVGTKTLLMDDRGLTKFIDHEMEWWQGQRQAEGVEIEEAFKCSGCDFAEECEWRIKKVDEARKKAKMARKTSSAA</sequence>
<dbReference type="GO" id="GO:0005739">
    <property type="term" value="C:mitochondrion"/>
    <property type="evidence" value="ECO:0007669"/>
    <property type="project" value="TreeGrafter"/>
</dbReference>
<dbReference type="InParanoid" id="A0A218Z7Q6"/>
<keyword evidence="8" id="KW-1185">Reference proteome</keyword>
<keyword evidence="6" id="KW-0269">Exonuclease</keyword>
<comment type="subunit">
    <text evidence="3">Monomer.</text>
</comment>
<dbReference type="Proteomes" id="UP000242519">
    <property type="component" value="Unassembled WGS sequence"/>
</dbReference>
<dbReference type="PANTHER" id="PTHR14464:SF4">
    <property type="entry name" value="EXONUCLEASE V"/>
    <property type="match status" value="1"/>
</dbReference>
<evidence type="ECO:0008006" key="9">
    <source>
        <dbReference type="Google" id="ProtNLM"/>
    </source>
</evidence>
<dbReference type="InterPro" id="IPR019190">
    <property type="entry name" value="EXOV"/>
</dbReference>